<reference evidence="3" key="1">
    <citation type="journal article" date="2019" name="Int. J. Syst. Evol. Microbiol.">
        <title>The Global Catalogue of Microorganisms (GCM) 10K type strain sequencing project: providing services to taxonomists for standard genome sequencing and annotation.</title>
        <authorList>
            <consortium name="The Broad Institute Genomics Platform"/>
            <consortium name="The Broad Institute Genome Sequencing Center for Infectious Disease"/>
            <person name="Wu L."/>
            <person name="Ma J."/>
        </authorList>
    </citation>
    <scope>NUCLEOTIDE SEQUENCE [LARGE SCALE GENOMIC DNA]</scope>
    <source>
        <strain evidence="3">GH52</strain>
    </source>
</reference>
<accession>A0ABW4YLX8</accession>
<evidence type="ECO:0000313" key="2">
    <source>
        <dbReference type="EMBL" id="MFD2116691.1"/>
    </source>
</evidence>
<evidence type="ECO:0000313" key="3">
    <source>
        <dbReference type="Proteomes" id="UP001597362"/>
    </source>
</evidence>
<organism evidence="2 3">
    <name type="scientific">Paenibacillus yanchengensis</name>
    <dbReference type="NCBI Taxonomy" id="2035833"/>
    <lineage>
        <taxon>Bacteria</taxon>
        <taxon>Bacillati</taxon>
        <taxon>Bacillota</taxon>
        <taxon>Bacilli</taxon>
        <taxon>Bacillales</taxon>
        <taxon>Paenibacillaceae</taxon>
        <taxon>Paenibacillus</taxon>
    </lineage>
</organism>
<proteinExistence type="predicted"/>
<feature type="domain" description="HTH LytTR-type" evidence="1">
    <location>
        <begin position="18"/>
        <end position="106"/>
    </location>
</feature>
<protein>
    <submittedName>
        <fullName evidence="2">LytTR family transcriptional regulator DNA-binding domain-containing protein</fullName>
    </submittedName>
</protein>
<name>A0ABW4YLX8_9BACL</name>
<dbReference type="Proteomes" id="UP001597362">
    <property type="component" value="Unassembled WGS sequence"/>
</dbReference>
<sequence length="114" mass="13302">MNEALQQRNMYEDFNLEQDILFFKIGTQSLVSFHGNNYNIKKRVSSNLLQQYISNPNFFKISSTCYVNLSKIKTVASGTIYFGTDIPKTKRINVNRRKQSVIKQLFDNHMSIAR</sequence>
<dbReference type="Gene3D" id="2.40.50.1020">
    <property type="entry name" value="LytTr DNA-binding domain"/>
    <property type="match status" value="1"/>
</dbReference>
<dbReference type="EMBL" id="JBHUHO010000031">
    <property type="protein sequence ID" value="MFD2116691.1"/>
    <property type="molecule type" value="Genomic_DNA"/>
</dbReference>
<keyword evidence="2" id="KW-0238">DNA-binding</keyword>
<dbReference type="InterPro" id="IPR007492">
    <property type="entry name" value="LytTR_DNA-bd_dom"/>
</dbReference>
<comment type="caution">
    <text evidence="2">The sequence shown here is derived from an EMBL/GenBank/DDBJ whole genome shotgun (WGS) entry which is preliminary data.</text>
</comment>
<gene>
    <name evidence="2" type="ORF">ACFSJH_13260</name>
</gene>
<keyword evidence="3" id="KW-1185">Reference proteome</keyword>
<dbReference type="Pfam" id="PF04397">
    <property type="entry name" value="LytTR"/>
    <property type="match status" value="1"/>
</dbReference>
<evidence type="ECO:0000259" key="1">
    <source>
        <dbReference type="Pfam" id="PF04397"/>
    </source>
</evidence>
<dbReference type="GO" id="GO:0003677">
    <property type="term" value="F:DNA binding"/>
    <property type="evidence" value="ECO:0007669"/>
    <property type="project" value="UniProtKB-KW"/>
</dbReference>
<dbReference type="RefSeq" id="WP_377773122.1">
    <property type="nucleotide sequence ID" value="NZ_JBHUHO010000031.1"/>
</dbReference>